<comment type="caution">
    <text evidence="7">The sequence shown here is derived from an EMBL/GenBank/DDBJ whole genome shotgun (WGS) entry which is preliminary data.</text>
</comment>
<keyword evidence="2 5" id="KW-0812">Transmembrane</keyword>
<feature type="transmembrane region" description="Helical" evidence="5">
    <location>
        <begin position="188"/>
        <end position="219"/>
    </location>
</feature>
<evidence type="ECO:0000259" key="6">
    <source>
        <dbReference type="Pfam" id="PF04932"/>
    </source>
</evidence>
<comment type="subcellular location">
    <subcellularLocation>
        <location evidence="1">Membrane</location>
        <topology evidence="1">Multi-pass membrane protein</topology>
    </subcellularLocation>
</comment>
<reference evidence="7 8" key="1">
    <citation type="submission" date="2018-11" db="EMBL/GenBank/DDBJ databases">
        <title>Flavobacterium sp. nov., YIM 102796 draft genome.</title>
        <authorList>
            <person name="Li G."/>
            <person name="Jiang Y."/>
        </authorList>
    </citation>
    <scope>NUCLEOTIDE SEQUENCE [LARGE SCALE GENOMIC DNA]</scope>
    <source>
        <strain evidence="7 8">YIM 102796</strain>
    </source>
</reference>
<dbReference type="AlphaFoldDB" id="A0A3P1B189"/>
<evidence type="ECO:0000313" key="8">
    <source>
        <dbReference type="Proteomes" id="UP000268372"/>
    </source>
</evidence>
<feature type="transmembrane region" description="Helical" evidence="5">
    <location>
        <begin position="382"/>
        <end position="399"/>
    </location>
</feature>
<keyword evidence="3 5" id="KW-1133">Transmembrane helix</keyword>
<feature type="transmembrane region" description="Helical" evidence="5">
    <location>
        <begin position="231"/>
        <end position="247"/>
    </location>
</feature>
<feature type="transmembrane region" description="Helical" evidence="5">
    <location>
        <begin position="161"/>
        <end position="181"/>
    </location>
</feature>
<protein>
    <recommendedName>
        <fullName evidence="6">O-antigen ligase-related domain-containing protein</fullName>
    </recommendedName>
</protein>
<evidence type="ECO:0000256" key="2">
    <source>
        <dbReference type="ARBA" id="ARBA00022692"/>
    </source>
</evidence>
<accession>A0A3P1B189</accession>
<evidence type="ECO:0000256" key="5">
    <source>
        <dbReference type="SAM" id="Phobius"/>
    </source>
</evidence>
<dbReference type="GO" id="GO:0016020">
    <property type="term" value="C:membrane"/>
    <property type="evidence" value="ECO:0007669"/>
    <property type="project" value="UniProtKB-SubCell"/>
</dbReference>
<evidence type="ECO:0000256" key="1">
    <source>
        <dbReference type="ARBA" id="ARBA00004141"/>
    </source>
</evidence>
<feature type="domain" description="O-antigen ligase-related" evidence="6">
    <location>
        <begin position="195"/>
        <end position="347"/>
    </location>
</feature>
<keyword evidence="4 5" id="KW-0472">Membrane</keyword>
<dbReference type="PANTHER" id="PTHR37422">
    <property type="entry name" value="TEICHURONIC ACID BIOSYNTHESIS PROTEIN TUAE"/>
    <property type="match status" value="1"/>
</dbReference>
<dbReference type="Pfam" id="PF04932">
    <property type="entry name" value="Wzy_C"/>
    <property type="match status" value="1"/>
</dbReference>
<dbReference type="Proteomes" id="UP000268372">
    <property type="component" value="Unassembled WGS sequence"/>
</dbReference>
<proteinExistence type="predicted"/>
<evidence type="ECO:0000256" key="4">
    <source>
        <dbReference type="ARBA" id="ARBA00023136"/>
    </source>
</evidence>
<dbReference type="EMBL" id="RQTJ01000015">
    <property type="protein sequence ID" value="RRA94735.1"/>
    <property type="molecule type" value="Genomic_DNA"/>
</dbReference>
<organism evidence="7 8">
    <name type="scientific">Paenimyroides viscosum</name>
    <dbReference type="NCBI Taxonomy" id="2488729"/>
    <lineage>
        <taxon>Bacteria</taxon>
        <taxon>Pseudomonadati</taxon>
        <taxon>Bacteroidota</taxon>
        <taxon>Flavobacteriia</taxon>
        <taxon>Flavobacteriales</taxon>
        <taxon>Flavobacteriaceae</taxon>
        <taxon>Paenimyroides</taxon>
    </lineage>
</organism>
<dbReference type="OrthoDB" id="1631746at2"/>
<feature type="transmembrane region" description="Helical" evidence="5">
    <location>
        <begin position="25"/>
        <end position="42"/>
    </location>
</feature>
<name>A0A3P1B189_9FLAO</name>
<evidence type="ECO:0000313" key="7">
    <source>
        <dbReference type="EMBL" id="RRA94735.1"/>
    </source>
</evidence>
<gene>
    <name evidence="7" type="ORF">EG242_08645</name>
</gene>
<dbReference type="InterPro" id="IPR051533">
    <property type="entry name" value="WaaL-like"/>
</dbReference>
<feature type="transmembrane region" description="Helical" evidence="5">
    <location>
        <begin position="335"/>
        <end position="353"/>
    </location>
</feature>
<feature type="transmembrane region" description="Helical" evidence="5">
    <location>
        <begin position="110"/>
        <end position="128"/>
    </location>
</feature>
<feature type="transmembrane region" description="Helical" evidence="5">
    <location>
        <begin position="54"/>
        <end position="73"/>
    </location>
</feature>
<sequence>MRLAKVFYFSTCALALFPVLKLNHFSILMMIWFVLALINAFKNKTFPLLKTHKFTFLVLAFLCLMYVFYLPFADNFKELGKSITKSLPFLIFPLGFILNKDIVTKKLLQTLGSVYIISVFLLNGLGWVKVFNFGWSNAWQQNDFYHPIFRNLFAEATSLHLPYLGLLTIFAALWLTFKMFFNRKINLLSILIITFLLTSAYIYSARMALACYLIGLLFIVFKSIKKQTVKWSLLIALPLGALAFFWFSPMKERYIKVVEKELVLPNKDQEPHEVNYRYGIWHCANNLISNHFVLGVGADKVQEKLNNCYNEFTYKSYEDFSKVTYNTHNQYLDQMLKFGIFGLILFVMALFYYYPSSSVLYQTFIIVVSISFLTENILDRQIGVVFVSLFNAIFVILKLNKVEKSISS</sequence>
<evidence type="ECO:0000256" key="3">
    <source>
        <dbReference type="ARBA" id="ARBA00022989"/>
    </source>
</evidence>
<dbReference type="RefSeq" id="WP_124899493.1">
    <property type="nucleotide sequence ID" value="NZ_RQTJ01000015.1"/>
</dbReference>
<dbReference type="PANTHER" id="PTHR37422:SF13">
    <property type="entry name" value="LIPOPOLYSACCHARIDE BIOSYNTHESIS PROTEIN PA4999-RELATED"/>
    <property type="match status" value="1"/>
</dbReference>
<feature type="transmembrane region" description="Helical" evidence="5">
    <location>
        <begin position="79"/>
        <end position="98"/>
    </location>
</feature>
<keyword evidence="8" id="KW-1185">Reference proteome</keyword>
<dbReference type="InterPro" id="IPR007016">
    <property type="entry name" value="O-antigen_ligase-rel_domated"/>
</dbReference>